<dbReference type="AlphaFoldDB" id="A0A372EPX7"/>
<dbReference type="InterPro" id="IPR028098">
    <property type="entry name" value="Glyco_trans_4-like_N"/>
</dbReference>
<accession>A0A372EPX7</accession>
<proteinExistence type="predicted"/>
<feature type="domain" description="Glycosyltransferase subfamily 4-like N-terminal" evidence="3">
    <location>
        <begin position="74"/>
        <end position="160"/>
    </location>
</feature>
<sequence length="360" mass="37781">MPAARHCRLLIPGDWRTLTGGYRYDRRLVESLRARGASVEWLRLDGAWPRPDEASLAEARRAIAALPDGECVVADGLAFGALGEVVAPHARRLRWLALVHHPLHLETGLDAAAAQALRERESAALRHARWVVAVSGQTARDVAELGVPPDRITVVEPGNDAVAVPGESGHAGAQGGGLQLLCVATLTPRKAHAVLLDALSGLLALDWTLHCVGSAARDPALAAALHARTAGGPLAGRVHWHGELSAEALQARYASADLFVLASLHEGFGMVVNEALAHGLPIVASRAGALAHTVPAGAGLLVPPGDAGAWRAALATAMADRALRQRWAEAARQAARALPSWDQQAARFESVLDRVQGLAP</sequence>
<dbReference type="PANTHER" id="PTHR46401">
    <property type="entry name" value="GLYCOSYLTRANSFERASE WBBK-RELATED"/>
    <property type="match status" value="1"/>
</dbReference>
<dbReference type="Pfam" id="PF13439">
    <property type="entry name" value="Glyco_transf_4"/>
    <property type="match status" value="1"/>
</dbReference>
<comment type="caution">
    <text evidence="4">The sequence shown here is derived from an EMBL/GenBank/DDBJ whole genome shotgun (WGS) entry which is preliminary data.</text>
</comment>
<reference evidence="4 5" key="1">
    <citation type="submission" date="2018-08" db="EMBL/GenBank/DDBJ databases">
        <title>Hydrogenophaga sp. LA-38 isolated from sludge.</title>
        <authorList>
            <person name="Im W.-T."/>
        </authorList>
    </citation>
    <scope>NUCLEOTIDE SEQUENCE [LARGE SCALE GENOMIC DNA]</scope>
    <source>
        <strain evidence="4 5">LA-38</strain>
    </source>
</reference>
<keyword evidence="5" id="KW-1185">Reference proteome</keyword>
<dbReference type="InterPro" id="IPR001296">
    <property type="entry name" value="Glyco_trans_1"/>
</dbReference>
<gene>
    <name evidence="4" type="ORF">DY262_02355</name>
</gene>
<protein>
    <submittedName>
        <fullName evidence="4">Glycosyltransferase</fullName>
    </submittedName>
</protein>
<dbReference type="GO" id="GO:0009103">
    <property type="term" value="P:lipopolysaccharide biosynthetic process"/>
    <property type="evidence" value="ECO:0007669"/>
    <property type="project" value="TreeGrafter"/>
</dbReference>
<dbReference type="GO" id="GO:0016757">
    <property type="term" value="F:glycosyltransferase activity"/>
    <property type="evidence" value="ECO:0007669"/>
    <property type="project" value="InterPro"/>
</dbReference>
<dbReference type="Pfam" id="PF00534">
    <property type="entry name" value="Glycos_transf_1"/>
    <property type="match status" value="1"/>
</dbReference>
<evidence type="ECO:0000313" key="4">
    <source>
        <dbReference type="EMBL" id="RFP82687.1"/>
    </source>
</evidence>
<evidence type="ECO:0000313" key="5">
    <source>
        <dbReference type="Proteomes" id="UP000261931"/>
    </source>
</evidence>
<dbReference type="EMBL" id="QVLS01000001">
    <property type="protein sequence ID" value="RFP82687.1"/>
    <property type="molecule type" value="Genomic_DNA"/>
</dbReference>
<dbReference type="CDD" id="cd03801">
    <property type="entry name" value="GT4_PimA-like"/>
    <property type="match status" value="1"/>
</dbReference>
<evidence type="ECO:0000259" key="2">
    <source>
        <dbReference type="Pfam" id="PF00534"/>
    </source>
</evidence>
<evidence type="ECO:0000259" key="3">
    <source>
        <dbReference type="Pfam" id="PF13439"/>
    </source>
</evidence>
<dbReference type="Gene3D" id="3.40.50.2000">
    <property type="entry name" value="Glycogen Phosphorylase B"/>
    <property type="match status" value="2"/>
</dbReference>
<organism evidence="4 5">
    <name type="scientific">Hydrogenophaga borbori</name>
    <dbReference type="NCBI Taxonomy" id="2294117"/>
    <lineage>
        <taxon>Bacteria</taxon>
        <taxon>Pseudomonadati</taxon>
        <taxon>Pseudomonadota</taxon>
        <taxon>Betaproteobacteria</taxon>
        <taxon>Burkholderiales</taxon>
        <taxon>Comamonadaceae</taxon>
        <taxon>Hydrogenophaga</taxon>
    </lineage>
</organism>
<name>A0A372EPX7_9BURK</name>
<dbReference type="SUPFAM" id="SSF53756">
    <property type="entry name" value="UDP-Glycosyltransferase/glycogen phosphorylase"/>
    <property type="match status" value="1"/>
</dbReference>
<feature type="domain" description="Glycosyl transferase family 1" evidence="2">
    <location>
        <begin position="176"/>
        <end position="333"/>
    </location>
</feature>
<keyword evidence="1 4" id="KW-0808">Transferase</keyword>
<dbReference type="RefSeq" id="WP_116957360.1">
    <property type="nucleotide sequence ID" value="NZ_QVLS01000001.1"/>
</dbReference>
<dbReference type="PANTHER" id="PTHR46401:SF2">
    <property type="entry name" value="GLYCOSYLTRANSFERASE WBBK-RELATED"/>
    <property type="match status" value="1"/>
</dbReference>
<dbReference type="Proteomes" id="UP000261931">
    <property type="component" value="Unassembled WGS sequence"/>
</dbReference>
<evidence type="ECO:0000256" key="1">
    <source>
        <dbReference type="ARBA" id="ARBA00022679"/>
    </source>
</evidence>